<dbReference type="PANTHER" id="PTHR43642:SF1">
    <property type="entry name" value="HYBRID SIGNAL TRANSDUCTION HISTIDINE KINASE G"/>
    <property type="match status" value="1"/>
</dbReference>
<dbReference type="InterPro" id="IPR011990">
    <property type="entry name" value="TPR-like_helical_dom_sf"/>
</dbReference>
<dbReference type="Gene3D" id="1.10.510.10">
    <property type="entry name" value="Transferase(Phosphotransferase) domain 1"/>
    <property type="match status" value="1"/>
</dbReference>
<dbReference type="SUPFAM" id="SSF55781">
    <property type="entry name" value="GAF domain-like"/>
    <property type="match status" value="1"/>
</dbReference>
<sequence length="1722" mass="186735">MRVGSSLTDFPRCETLARTTFGAERATLCKMDATVFIPGYSGRELIHEGPAVALFRGLRDSDRAPVVIKVTRGDRPRPRELARLRHEHTLLRMLEGPGIIKAHALVGYGAGLALILEDTGGESLALRLRRGPLELRACLDIALALARILDGVHARGVIHKDINPNNVLVGERPADVRLIDFGIATLLSHESPPAAGHAFIEGTLCYIAPEQTGLLRRTVDSRADLYALGATMYEMLTGAPPFDEKDPIDLVHSHAARVPAPPHERRSGIPEVVSAIVMKLLAKAAEDRYQQAAALAADLSRCVTALDAGGAVEAFELGRRDIRDTLTIPEKLYGREAEVAALLSTFDRMSRGEAEIVLLAGAAGVGKSVLVQEVQRALALRGGQLVAGKFDALRRDMPFSAFIQIFRELVKGVLSEPPDRFAERRSALLAALGEGGALLIDLVPELERVIGPQPPAPSAGPVEVQNRLGMLMQSFVRALSGPQRLLVFFIDDLQWADAASLWLMRLLTTDPAGRAVVLLGAYRDTEVDDAHPLRLTLSEIRKQGVTLTELAIRPLDEGSVVRLLGDTLPRSDPARLRTLAGQLWAKTGGNPFFLSQLLLALHRDGLFRADRAEGRWTWDDAEIAAAQIADNVADLMATRLGQLDPRAQRMLSIAACVGREFDLATLHAIADEPLGRVAASLWPALREGFIVPLDQDYLLLPTSGDGEVPGVAGGFDTADGDTAINARYRFLHDRVEQAAYALAPAEVRAGLHLRIGRRLHLALGEGARPEELFEAARQLNAGAAHLQDGAERRAVARLDLQAGRAAKGQGAYSEAAAFLAAGFVMIHDEGWAGEDDLTFALVRDQAECEAMAGRSAQADALIDLILGRAGRAWQRADAYGVRVIMYASLGRFSEAMDAGRAGLALLGVDLPPTPEEAEEAATREAQRIEHLLAEGGARALLASPELTDPEELAAARILPDLLVPAYCTDIRFWKLVLATQTLRGMTRGHCGATAQSYVSYGFYLAGALGRYAESRVFGEVGLRLAEAHGDPALLCKVTQSFATFAGYAHPLRQVLPHFARARELSLQSGELVYGSFACVFVPVTLFRMGEPLDVVTAEVRRSGAILKRIQNPMSSAQLLAVQQAIACMRGDTESPASFSDEAFDEAAWVAGLDPVAMGFVRGLYFTYKTLTLYLHDRPSAALPLIERAEEAAAAVVGHHWPTDLPFHASLVLAAVHPGASPEERPRLLERLVRYRDKLSSLAEACPENTAHRHALVAAEIARLEGRPSEAIDAYEQAIALAGKHGFAQDEAIANELYGLFFLGRGQSKNARTYLIEAHDGYLRWGASVKVAQLERRHRALLSAQALPPAPAVEVVSTTLTNRSTVGKLLDLTTAVRAAQALSSEIVLDQLIERLMRIILANAGAERGFLILERGGTWVVEARFQVSPDLVESRLDTPLEARADLAQSVVRYVARTQEPLVLESATRDPRFAADAHVRSAAPQSVLAVALTHQGRCRGVLYLEHNRTAGAFAEERLEFLQMLCAQAVISIENAMLYDRLQSVSAELRELNQHLEQGIALRTEELSAANERLSRELEERAQAESARAALQEEIIQMQGARLEELSMPLIPITEEILVLPLIGTMDAPRAEAMMQAVLHGSQQHRARTVIIDVTGMKRVDARAAGALLQSASALRLVGAEVVLTGMRPDFARAIVELDLDLARLVTKGTLQSGIAYAMGRARRRI</sequence>
<dbReference type="PROSITE" id="PS50801">
    <property type="entry name" value="STAS"/>
    <property type="match status" value="1"/>
</dbReference>
<dbReference type="InterPro" id="IPR002645">
    <property type="entry name" value="STAS_dom"/>
</dbReference>
<dbReference type="CDD" id="cd07041">
    <property type="entry name" value="STAS_RsbR_RsbS_like"/>
    <property type="match status" value="1"/>
</dbReference>
<dbReference type="Gene3D" id="3.40.50.300">
    <property type="entry name" value="P-loop containing nucleotide triphosphate hydrolases"/>
    <property type="match status" value="1"/>
</dbReference>
<gene>
    <name evidence="4" type="ORF">GF068_34610</name>
</gene>
<dbReference type="InterPro" id="IPR000719">
    <property type="entry name" value="Prot_kinase_dom"/>
</dbReference>
<dbReference type="PROSITE" id="PS50011">
    <property type="entry name" value="PROTEIN_KINASE_DOM"/>
    <property type="match status" value="1"/>
</dbReference>
<dbReference type="Proteomes" id="UP000440224">
    <property type="component" value="Unassembled WGS sequence"/>
</dbReference>
<dbReference type="Gene3D" id="3.30.450.40">
    <property type="match status" value="1"/>
</dbReference>
<evidence type="ECO:0000313" key="5">
    <source>
        <dbReference type="Proteomes" id="UP000440224"/>
    </source>
</evidence>
<dbReference type="InterPro" id="IPR053159">
    <property type="entry name" value="Hybrid_Histidine_Kinase"/>
</dbReference>
<dbReference type="InterPro" id="IPR041664">
    <property type="entry name" value="AAA_16"/>
</dbReference>
<dbReference type="Pfam" id="PF01590">
    <property type="entry name" value="GAF"/>
    <property type="match status" value="1"/>
</dbReference>
<evidence type="ECO:0000256" key="1">
    <source>
        <dbReference type="SAM" id="Coils"/>
    </source>
</evidence>
<dbReference type="RefSeq" id="WP_153823803.1">
    <property type="nucleotide sequence ID" value="NZ_WJIE01000014.1"/>
</dbReference>
<evidence type="ECO:0000313" key="4">
    <source>
        <dbReference type="EMBL" id="MRG97021.1"/>
    </source>
</evidence>
<accession>A0A6N7Q829</accession>
<feature type="domain" description="Protein kinase" evidence="2">
    <location>
        <begin position="40"/>
        <end position="306"/>
    </location>
</feature>
<dbReference type="CDD" id="cd14014">
    <property type="entry name" value="STKc_PknB_like"/>
    <property type="match status" value="1"/>
</dbReference>
<feature type="coiled-coil region" evidence="1">
    <location>
        <begin position="1560"/>
        <end position="1597"/>
    </location>
</feature>
<proteinExistence type="predicted"/>
<dbReference type="Pfam" id="PF00069">
    <property type="entry name" value="Pkinase"/>
    <property type="match status" value="1"/>
</dbReference>
<dbReference type="EMBL" id="WJIE01000014">
    <property type="protein sequence ID" value="MRG97021.1"/>
    <property type="molecule type" value="Genomic_DNA"/>
</dbReference>
<dbReference type="Gene3D" id="3.30.750.24">
    <property type="entry name" value="STAS domain"/>
    <property type="match status" value="1"/>
</dbReference>
<reference evidence="4 5" key="1">
    <citation type="submission" date="2019-10" db="EMBL/GenBank/DDBJ databases">
        <title>A soil myxobacterium in the family Polyangiaceae.</title>
        <authorList>
            <person name="Li Y."/>
            <person name="Wang J."/>
        </authorList>
    </citation>
    <scope>NUCLEOTIDE SEQUENCE [LARGE SCALE GENOMIC DNA]</scope>
    <source>
        <strain evidence="4 5">DSM 14734</strain>
    </source>
</reference>
<keyword evidence="1" id="KW-0175">Coiled coil</keyword>
<dbReference type="GO" id="GO:0004672">
    <property type="term" value="F:protein kinase activity"/>
    <property type="evidence" value="ECO:0007669"/>
    <property type="project" value="InterPro"/>
</dbReference>
<feature type="domain" description="STAS" evidence="3">
    <location>
        <begin position="1603"/>
        <end position="1714"/>
    </location>
</feature>
<dbReference type="InterPro" id="IPR027417">
    <property type="entry name" value="P-loop_NTPase"/>
</dbReference>
<name>A0A6N7Q829_9BACT</name>
<dbReference type="Pfam" id="PF01740">
    <property type="entry name" value="STAS"/>
    <property type="match status" value="1"/>
</dbReference>
<evidence type="ECO:0000259" key="3">
    <source>
        <dbReference type="PROSITE" id="PS50801"/>
    </source>
</evidence>
<dbReference type="InterPro" id="IPR011009">
    <property type="entry name" value="Kinase-like_dom_sf"/>
</dbReference>
<dbReference type="SUPFAM" id="SSF48452">
    <property type="entry name" value="TPR-like"/>
    <property type="match status" value="1"/>
</dbReference>
<dbReference type="SUPFAM" id="SSF52091">
    <property type="entry name" value="SpoIIaa-like"/>
    <property type="match status" value="1"/>
</dbReference>
<protein>
    <submittedName>
        <fullName evidence="4">AAA family ATPase</fullName>
    </submittedName>
</protein>
<dbReference type="SUPFAM" id="SSF52540">
    <property type="entry name" value="P-loop containing nucleoside triphosphate hydrolases"/>
    <property type="match status" value="1"/>
</dbReference>
<dbReference type="Pfam" id="PF13191">
    <property type="entry name" value="AAA_16"/>
    <property type="match status" value="1"/>
</dbReference>
<dbReference type="InterPro" id="IPR003018">
    <property type="entry name" value="GAF"/>
</dbReference>
<dbReference type="SMART" id="SM00065">
    <property type="entry name" value="GAF"/>
    <property type="match status" value="1"/>
</dbReference>
<dbReference type="OrthoDB" id="5521237at2"/>
<keyword evidence="5" id="KW-1185">Reference proteome</keyword>
<dbReference type="InterPro" id="IPR029016">
    <property type="entry name" value="GAF-like_dom_sf"/>
</dbReference>
<dbReference type="InterPro" id="IPR036513">
    <property type="entry name" value="STAS_dom_sf"/>
</dbReference>
<dbReference type="SUPFAM" id="SSF56112">
    <property type="entry name" value="Protein kinase-like (PK-like)"/>
    <property type="match status" value="1"/>
</dbReference>
<dbReference type="PANTHER" id="PTHR43642">
    <property type="entry name" value="HYBRID SIGNAL TRANSDUCTION HISTIDINE KINASE G"/>
    <property type="match status" value="1"/>
</dbReference>
<dbReference type="GO" id="GO:0005524">
    <property type="term" value="F:ATP binding"/>
    <property type="evidence" value="ECO:0007669"/>
    <property type="project" value="InterPro"/>
</dbReference>
<evidence type="ECO:0000259" key="2">
    <source>
        <dbReference type="PROSITE" id="PS50011"/>
    </source>
</evidence>
<comment type="caution">
    <text evidence="4">The sequence shown here is derived from an EMBL/GenBank/DDBJ whole genome shotgun (WGS) entry which is preliminary data.</text>
</comment>
<organism evidence="4 5">
    <name type="scientific">Polyangium spumosum</name>
    <dbReference type="NCBI Taxonomy" id="889282"/>
    <lineage>
        <taxon>Bacteria</taxon>
        <taxon>Pseudomonadati</taxon>
        <taxon>Myxococcota</taxon>
        <taxon>Polyangia</taxon>
        <taxon>Polyangiales</taxon>
        <taxon>Polyangiaceae</taxon>
        <taxon>Polyangium</taxon>
    </lineage>
</organism>